<gene>
    <name evidence="1" type="ORF">OWV82_024418</name>
</gene>
<proteinExistence type="predicted"/>
<evidence type="ECO:0000313" key="2">
    <source>
        <dbReference type="Proteomes" id="UP001164539"/>
    </source>
</evidence>
<dbReference type="Proteomes" id="UP001164539">
    <property type="component" value="Chromosome 14"/>
</dbReference>
<reference evidence="1 2" key="1">
    <citation type="journal article" date="2023" name="Science">
        <title>Complex scaffold remodeling in plant triterpene biosynthesis.</title>
        <authorList>
            <person name="De La Pena R."/>
            <person name="Hodgson H."/>
            <person name="Liu J.C."/>
            <person name="Stephenson M.J."/>
            <person name="Martin A.C."/>
            <person name="Owen C."/>
            <person name="Harkess A."/>
            <person name="Leebens-Mack J."/>
            <person name="Jimenez L.E."/>
            <person name="Osbourn A."/>
            <person name="Sattely E.S."/>
        </authorList>
    </citation>
    <scope>NUCLEOTIDE SEQUENCE [LARGE SCALE GENOMIC DNA]</scope>
    <source>
        <strain evidence="2">cv. JPN11</strain>
        <tissue evidence="1">Leaf</tissue>
    </source>
</reference>
<keyword evidence="2" id="KW-1185">Reference proteome</keyword>
<accession>A0ACC1WQ80</accession>
<organism evidence="1 2">
    <name type="scientific">Melia azedarach</name>
    <name type="common">Chinaberry tree</name>
    <dbReference type="NCBI Taxonomy" id="155640"/>
    <lineage>
        <taxon>Eukaryota</taxon>
        <taxon>Viridiplantae</taxon>
        <taxon>Streptophyta</taxon>
        <taxon>Embryophyta</taxon>
        <taxon>Tracheophyta</taxon>
        <taxon>Spermatophyta</taxon>
        <taxon>Magnoliopsida</taxon>
        <taxon>eudicotyledons</taxon>
        <taxon>Gunneridae</taxon>
        <taxon>Pentapetalae</taxon>
        <taxon>rosids</taxon>
        <taxon>malvids</taxon>
        <taxon>Sapindales</taxon>
        <taxon>Meliaceae</taxon>
        <taxon>Melia</taxon>
    </lineage>
</organism>
<dbReference type="EMBL" id="CM051407">
    <property type="protein sequence ID" value="KAJ4701132.1"/>
    <property type="molecule type" value="Genomic_DNA"/>
</dbReference>
<comment type="caution">
    <text evidence="1">The sequence shown here is derived from an EMBL/GenBank/DDBJ whole genome shotgun (WGS) entry which is preliminary data.</text>
</comment>
<sequence>MYLTYNLFLQPLIVQQQIDPTKEERGQPYYSQVVRFLGVDEGEYRGTIFMDDPISTEIPSPSVKATNMSPPIIPDTAETSTPLPPADVDQSAITFPTLGRPKKRPRPRRPSRHTEYHKELFGYNPDNHAADTHADLPPQSHDIFSPLDMLRVDLMARSTLIGRTTSRRPAYANPIRQRLGGLVKSWPQYRLGFQMSHLRQVPDALFGQFLQWIAISGAYIEGETGRLTPSWINGVFEVGRWLKDDHISEYIAMLSHRQLVCREMVP</sequence>
<name>A0ACC1WQ80_MELAZ</name>
<protein>
    <submittedName>
        <fullName evidence="1">Uncharacterized protein</fullName>
    </submittedName>
</protein>
<evidence type="ECO:0000313" key="1">
    <source>
        <dbReference type="EMBL" id="KAJ4701132.1"/>
    </source>
</evidence>